<evidence type="ECO:0000313" key="1">
    <source>
        <dbReference type="EMBL" id="SPD86144.1"/>
    </source>
</evidence>
<organism evidence="1 2">
    <name type="scientific">Micropruina glycogenica</name>
    <dbReference type="NCBI Taxonomy" id="75385"/>
    <lineage>
        <taxon>Bacteria</taxon>
        <taxon>Bacillati</taxon>
        <taxon>Actinomycetota</taxon>
        <taxon>Actinomycetes</taxon>
        <taxon>Propionibacteriales</taxon>
        <taxon>Nocardioidaceae</taxon>
        <taxon>Micropruina</taxon>
    </lineage>
</organism>
<protein>
    <submittedName>
        <fullName evidence="1">Uncharacterized protein</fullName>
    </submittedName>
</protein>
<dbReference type="AlphaFoldDB" id="A0A2N9JFF9"/>
<accession>A0A2N9JFF9</accession>
<name>A0A2N9JFF9_9ACTN</name>
<reference evidence="1 2" key="1">
    <citation type="submission" date="2018-02" db="EMBL/GenBank/DDBJ databases">
        <authorList>
            <person name="Cohen D.B."/>
            <person name="Kent A.D."/>
        </authorList>
    </citation>
    <scope>NUCLEOTIDE SEQUENCE [LARGE SCALE GENOMIC DNA]</scope>
    <source>
        <strain evidence="1">1</strain>
    </source>
</reference>
<proteinExistence type="predicted"/>
<dbReference type="EMBL" id="LT985188">
    <property type="protein sequence ID" value="SPD86144.1"/>
    <property type="molecule type" value="Genomic_DNA"/>
</dbReference>
<keyword evidence="2" id="KW-1185">Reference proteome</keyword>
<dbReference type="KEGG" id="mgg:MPLG2_1108"/>
<gene>
    <name evidence="1" type="ORF">MPLG2_1108</name>
</gene>
<sequence>MIVPWPTRRRGHRRTIKRVGDAAAPYNAIAIDKYK</sequence>
<dbReference type="Proteomes" id="UP000238164">
    <property type="component" value="Chromosome 1"/>
</dbReference>
<evidence type="ECO:0000313" key="2">
    <source>
        <dbReference type="Proteomes" id="UP000238164"/>
    </source>
</evidence>